<dbReference type="EMBL" id="LPZR01000206">
    <property type="protein sequence ID" value="KYO50122.1"/>
    <property type="molecule type" value="Genomic_DNA"/>
</dbReference>
<comment type="cofactor">
    <cofactor evidence="1">
        <name>Zn(2+)</name>
        <dbReference type="ChEBI" id="CHEBI:29105"/>
    </cofactor>
</comment>
<dbReference type="GeneID" id="97240354"/>
<comment type="caution">
    <text evidence="5">The sequence shown here is derived from an EMBL/GenBank/DDBJ whole genome shotgun (WGS) entry which is preliminary data.</text>
</comment>
<evidence type="ECO:0000313" key="6">
    <source>
        <dbReference type="Proteomes" id="UP000075787"/>
    </source>
</evidence>
<dbReference type="GO" id="GO:0002161">
    <property type="term" value="F:aminoacyl-tRNA deacylase activity"/>
    <property type="evidence" value="ECO:0007669"/>
    <property type="project" value="UniProtKB-ARBA"/>
</dbReference>
<protein>
    <submittedName>
        <fullName evidence="5">Alanyl-tRNA editing protein</fullName>
    </submittedName>
</protein>
<dbReference type="InterPro" id="IPR018163">
    <property type="entry name" value="Thr/Ala-tRNA-synth_IIc_edit"/>
</dbReference>
<evidence type="ECO:0000259" key="4">
    <source>
        <dbReference type="SMART" id="SM00863"/>
    </source>
</evidence>
<keyword evidence="2" id="KW-0479">Metal-binding</keyword>
<gene>
    <name evidence="5" type="ORF">AUP44_14315</name>
</gene>
<dbReference type="SUPFAM" id="SSF50447">
    <property type="entry name" value="Translation proteins"/>
    <property type="match status" value="1"/>
</dbReference>
<keyword evidence="3" id="KW-0862">Zinc</keyword>
<dbReference type="RefSeq" id="WP_062768801.1">
    <property type="nucleotide sequence ID" value="NZ_CP121045.1"/>
</dbReference>
<proteinExistence type="predicted"/>
<dbReference type="PANTHER" id="PTHR43462:SF1">
    <property type="entry name" value="ALANYL-TRNA EDITING PROTEIN AARSD1"/>
    <property type="match status" value="1"/>
</dbReference>
<organism evidence="5 6">
    <name type="scientific">Tistrella mobilis</name>
    <dbReference type="NCBI Taxonomy" id="171437"/>
    <lineage>
        <taxon>Bacteria</taxon>
        <taxon>Pseudomonadati</taxon>
        <taxon>Pseudomonadota</taxon>
        <taxon>Alphaproteobacteria</taxon>
        <taxon>Geminicoccales</taxon>
        <taxon>Geminicoccaceae</taxon>
        <taxon>Tistrella</taxon>
    </lineage>
</organism>
<name>A0A162JYH8_9PROT</name>
<dbReference type="AlphaFoldDB" id="A0A162JYH8"/>
<dbReference type="OrthoDB" id="9812949at2"/>
<evidence type="ECO:0000256" key="1">
    <source>
        <dbReference type="ARBA" id="ARBA00001947"/>
    </source>
</evidence>
<dbReference type="InterPro" id="IPR009000">
    <property type="entry name" value="Transl_B-barrel_sf"/>
</dbReference>
<dbReference type="GO" id="GO:0005524">
    <property type="term" value="F:ATP binding"/>
    <property type="evidence" value="ECO:0007669"/>
    <property type="project" value="InterPro"/>
</dbReference>
<dbReference type="InterPro" id="IPR051335">
    <property type="entry name" value="Alanyl-tRNA_Editing_Enzymes"/>
</dbReference>
<dbReference type="SUPFAM" id="SSF55186">
    <property type="entry name" value="ThrRS/AlaRS common domain"/>
    <property type="match status" value="1"/>
</dbReference>
<evidence type="ECO:0000256" key="3">
    <source>
        <dbReference type="ARBA" id="ARBA00022833"/>
    </source>
</evidence>
<feature type="domain" description="Threonyl/alanyl tRNA synthetase SAD" evidence="4">
    <location>
        <begin position="166"/>
        <end position="208"/>
    </location>
</feature>
<dbReference type="SMART" id="SM00863">
    <property type="entry name" value="tRNA_SAD"/>
    <property type="match status" value="1"/>
</dbReference>
<accession>A0A162JYH8</accession>
<dbReference type="Gene3D" id="2.40.30.130">
    <property type="match status" value="1"/>
</dbReference>
<evidence type="ECO:0000256" key="2">
    <source>
        <dbReference type="ARBA" id="ARBA00022723"/>
    </source>
</evidence>
<dbReference type="Pfam" id="PF07973">
    <property type="entry name" value="tRNA_SAD"/>
    <property type="match status" value="1"/>
</dbReference>
<dbReference type="GO" id="GO:0043039">
    <property type="term" value="P:tRNA aminoacylation"/>
    <property type="evidence" value="ECO:0007669"/>
    <property type="project" value="InterPro"/>
</dbReference>
<reference evidence="5 6" key="1">
    <citation type="submission" date="2015-12" db="EMBL/GenBank/DDBJ databases">
        <title>Genome sequence of Tistrella mobilis MCCC 1A02139.</title>
        <authorList>
            <person name="Lu L."/>
            <person name="Lai Q."/>
            <person name="Shao Z."/>
            <person name="Qian P."/>
        </authorList>
    </citation>
    <scope>NUCLEOTIDE SEQUENCE [LARGE SCALE GENOMIC DNA]</scope>
    <source>
        <strain evidence="5 6">MCCC 1A02139</strain>
    </source>
</reference>
<evidence type="ECO:0000313" key="5">
    <source>
        <dbReference type="EMBL" id="KYO50122.1"/>
    </source>
</evidence>
<dbReference type="GO" id="GO:0004812">
    <property type="term" value="F:aminoacyl-tRNA ligase activity"/>
    <property type="evidence" value="ECO:0007669"/>
    <property type="project" value="InterPro"/>
</dbReference>
<dbReference type="Proteomes" id="UP000075787">
    <property type="component" value="Unassembled WGS sequence"/>
</dbReference>
<dbReference type="InterPro" id="IPR012947">
    <property type="entry name" value="tRNA_SAD"/>
</dbReference>
<sequence>MTVRFFWEDPYLDRLDSRVAAVDGDWITLDRTIFFAFSGGQESDRGRIGGHEVLEAVADGPGIRYRLAPDHGLEPGAPVTAEIDMTRRYRLMRLHFAAELVLELADRHMPGAAKIGAHIAEDKARIDFLWPSPVTPLLPAFLADVVELVAADLPIISAFSDQAAGRRYWEVEGVARVPCGGTHLRRTGEVGAITLKRVNVGKGKERIEMRLVAP</sequence>
<dbReference type="PANTHER" id="PTHR43462">
    <property type="entry name" value="ALANYL-TRNA EDITING PROTEIN"/>
    <property type="match status" value="1"/>
</dbReference>
<dbReference type="GO" id="GO:0046872">
    <property type="term" value="F:metal ion binding"/>
    <property type="evidence" value="ECO:0007669"/>
    <property type="project" value="UniProtKB-KW"/>
</dbReference>
<dbReference type="Gene3D" id="3.30.980.10">
    <property type="entry name" value="Threonyl-trna Synthetase, Chain A, domain 2"/>
    <property type="match status" value="1"/>
</dbReference>